<name>A0AAJ0CVY6_9HYPO</name>
<dbReference type="AlphaFoldDB" id="A0AAJ0CVY6"/>
<proteinExistence type="predicted"/>
<comment type="caution">
    <text evidence="1">The sequence shown here is derived from an EMBL/GenBank/DDBJ whole genome shotgun (WGS) entry which is preliminary data.</text>
</comment>
<sequence>MAERKNDVDMILNSISGFLIWERPLAPLVPDNPNPYLLKSLGSYSAHVQRLDNEFSNAFGTRQPYIISFYETMGSPTSFQTFSRYVREQEFEVESGDVIGIALTLTGSLEDVQALPCAQYLTHIWPSTGQQTLQLMKDIVRSESGEKHELTVSLDASKLTIEARGIGYSLAELGEQPGWLGAALWNPPIVGDLAVAYCRLRILQAEAMESLSYKPDMLGKVHFELRTEPPPMSLPNGQCQLNLFRSPIVVEGYPTLVKSDFRTGLEIPLDFVAELVQARCASIFDGRVFVKGFYAMLVLAKRLGDILIWHLLCSEDKSRIST</sequence>
<organism evidence="1 2">
    <name type="scientific">Conoideocrella luteorostrata</name>
    <dbReference type="NCBI Taxonomy" id="1105319"/>
    <lineage>
        <taxon>Eukaryota</taxon>
        <taxon>Fungi</taxon>
        <taxon>Dikarya</taxon>
        <taxon>Ascomycota</taxon>
        <taxon>Pezizomycotina</taxon>
        <taxon>Sordariomycetes</taxon>
        <taxon>Hypocreomycetidae</taxon>
        <taxon>Hypocreales</taxon>
        <taxon>Clavicipitaceae</taxon>
        <taxon>Conoideocrella</taxon>
    </lineage>
</organism>
<dbReference type="Proteomes" id="UP001251528">
    <property type="component" value="Unassembled WGS sequence"/>
</dbReference>
<accession>A0AAJ0CVY6</accession>
<keyword evidence="2" id="KW-1185">Reference proteome</keyword>
<evidence type="ECO:0000313" key="1">
    <source>
        <dbReference type="EMBL" id="KAK2605968.1"/>
    </source>
</evidence>
<dbReference type="EMBL" id="JASWJB010000048">
    <property type="protein sequence ID" value="KAK2605968.1"/>
    <property type="molecule type" value="Genomic_DNA"/>
</dbReference>
<gene>
    <name evidence="1" type="ORF">QQS21_003594</name>
</gene>
<evidence type="ECO:0000313" key="2">
    <source>
        <dbReference type="Proteomes" id="UP001251528"/>
    </source>
</evidence>
<reference evidence="1" key="1">
    <citation type="submission" date="2023-06" db="EMBL/GenBank/DDBJ databases">
        <title>Conoideocrella luteorostrata (Hypocreales: Clavicipitaceae), a potential biocontrol fungus for elongate hemlock scale in United States Christmas tree production areas.</title>
        <authorList>
            <person name="Barrett H."/>
            <person name="Lovett B."/>
            <person name="Macias A.M."/>
            <person name="Stajich J.E."/>
            <person name="Kasson M.T."/>
        </authorList>
    </citation>
    <scope>NUCLEOTIDE SEQUENCE</scope>
    <source>
        <strain evidence="1">ARSEF 14590</strain>
    </source>
</reference>
<protein>
    <submittedName>
        <fullName evidence="1">Uncharacterized protein</fullName>
    </submittedName>
</protein>